<feature type="transmembrane region" description="Helical" evidence="1">
    <location>
        <begin position="155"/>
        <end position="175"/>
    </location>
</feature>
<accession>A0ABS2WSB9</accession>
<keyword evidence="3" id="KW-1185">Reference proteome</keyword>
<evidence type="ECO:0000313" key="3">
    <source>
        <dbReference type="Proteomes" id="UP000703590"/>
    </source>
</evidence>
<comment type="caution">
    <text evidence="2">The sequence shown here is derived from an EMBL/GenBank/DDBJ whole genome shotgun (WGS) entry which is preliminary data.</text>
</comment>
<protein>
    <submittedName>
        <fullName evidence="2">Metal-dependent hydrolase</fullName>
    </submittedName>
</protein>
<dbReference type="EMBL" id="JAFHKK010000013">
    <property type="protein sequence ID" value="MBN2964559.1"/>
    <property type="molecule type" value="Genomic_DNA"/>
</dbReference>
<name>A0ABS2WSB9_9BACT</name>
<feature type="transmembrane region" description="Helical" evidence="1">
    <location>
        <begin position="89"/>
        <end position="108"/>
    </location>
</feature>
<feature type="transmembrane region" description="Helical" evidence="1">
    <location>
        <begin position="128"/>
        <end position="148"/>
    </location>
</feature>
<reference evidence="2 3" key="2">
    <citation type="submission" date="2021-02" db="EMBL/GenBank/DDBJ databases">
        <title>Sulfurospirillum tamanensis sp. nov.</title>
        <authorList>
            <person name="Frolova A."/>
            <person name="Merkel A."/>
            <person name="Slobodkin A."/>
        </authorList>
    </citation>
    <scope>NUCLEOTIDE SEQUENCE [LARGE SCALE GENOMIC DNA]</scope>
    <source>
        <strain evidence="2 3">T05b</strain>
    </source>
</reference>
<reference evidence="2 3" key="3">
    <citation type="submission" date="2021-02" db="EMBL/GenBank/DDBJ databases">
        <authorList>
            <person name="Merkel A.Y."/>
        </authorList>
    </citation>
    <scope>NUCLEOTIDE SEQUENCE [LARGE SCALE GENOMIC DNA]</scope>
    <source>
        <strain evidence="2 3">T05b</strain>
    </source>
</reference>
<feature type="transmembrane region" description="Helical" evidence="1">
    <location>
        <begin position="61"/>
        <end position="77"/>
    </location>
</feature>
<dbReference type="Proteomes" id="UP000703590">
    <property type="component" value="Unassembled WGS sequence"/>
</dbReference>
<evidence type="ECO:0000256" key="1">
    <source>
        <dbReference type="SAM" id="Phobius"/>
    </source>
</evidence>
<dbReference type="InterPro" id="IPR007404">
    <property type="entry name" value="YdjM-like"/>
</dbReference>
<dbReference type="InterPro" id="IPR053170">
    <property type="entry name" value="Transcription_regulator"/>
</dbReference>
<dbReference type="RefSeq" id="WP_205459107.1">
    <property type="nucleotide sequence ID" value="NZ_JAFHKK010000013.1"/>
</dbReference>
<keyword evidence="1" id="KW-0812">Transmembrane</keyword>
<dbReference type="GO" id="GO:0016787">
    <property type="term" value="F:hydrolase activity"/>
    <property type="evidence" value="ECO:0007669"/>
    <property type="project" value="UniProtKB-KW"/>
</dbReference>
<sequence>MDSLTQAALGASVAYACWHKPLGKKALLWGALLGTLPDLDIVARPFLDEVERLYLHRGESHSIWFIFFGALMFAFIAHRWREKIPFSHLFWGLFAIFGTHVLIDYFTIYGTQLLAPFSRYGFAHGNLFIIDPLFTLPLLFGIGFAVFFKSPKANLAGLYISSFYALFSLGAHGYAHHVFTQDTKNKALHVSASTTMATPFNTLLWRHLAQTPEGLLVGYYSLLAPRAITYERIPQHKELLEPYKDAANVNAIAWFSKGYWVAQKQGDTLRMSDARFGEIRSSIDIPPHTWGYLFSWVITDEERRMQRAPRTERNLKEALHVTYQRLVGAH</sequence>
<keyword evidence="1" id="KW-0472">Membrane</keyword>
<dbReference type="PANTHER" id="PTHR40031">
    <property type="entry name" value="HYPOTHETICAL MEMBRANE SPANNING PROTEIN"/>
    <property type="match status" value="1"/>
</dbReference>
<dbReference type="PANTHER" id="PTHR40031:SF1">
    <property type="entry name" value="MEMBRANE-BOUND METAL-DEPENDENT HYDROLASE"/>
    <property type="match status" value="1"/>
</dbReference>
<reference evidence="3" key="1">
    <citation type="submission" date="2021-02" db="EMBL/GenBank/DDBJ databases">
        <title>Sulfurospirillum tamanensis sp. nov.</title>
        <authorList>
            <person name="Merkel A.Y."/>
        </authorList>
    </citation>
    <scope>NUCLEOTIDE SEQUENCE [LARGE SCALE GENOMIC DNA]</scope>
    <source>
        <strain evidence="3">T05b</strain>
    </source>
</reference>
<evidence type="ECO:0000313" key="2">
    <source>
        <dbReference type="EMBL" id="MBN2964559.1"/>
    </source>
</evidence>
<keyword evidence="1" id="KW-1133">Transmembrane helix</keyword>
<proteinExistence type="predicted"/>
<gene>
    <name evidence="2" type="ORF">JWV37_07190</name>
</gene>
<dbReference type="Pfam" id="PF04307">
    <property type="entry name" value="YdjM"/>
    <property type="match status" value="1"/>
</dbReference>
<organism evidence="2 3">
    <name type="scientific">Sulfurospirillum tamanense</name>
    <dbReference type="NCBI Taxonomy" id="2813362"/>
    <lineage>
        <taxon>Bacteria</taxon>
        <taxon>Pseudomonadati</taxon>
        <taxon>Campylobacterota</taxon>
        <taxon>Epsilonproteobacteria</taxon>
        <taxon>Campylobacterales</taxon>
        <taxon>Sulfurospirillaceae</taxon>
        <taxon>Sulfurospirillum</taxon>
    </lineage>
</organism>
<keyword evidence="2" id="KW-0378">Hydrolase</keyword>